<dbReference type="InterPro" id="IPR003388">
    <property type="entry name" value="Reticulon"/>
</dbReference>
<evidence type="ECO:0000256" key="19">
    <source>
        <dbReference type="ARBA" id="ARBA00063107"/>
    </source>
</evidence>
<dbReference type="GO" id="GO:0005634">
    <property type="term" value="C:nucleus"/>
    <property type="evidence" value="ECO:0007669"/>
    <property type="project" value="UniProtKB-SubCell"/>
</dbReference>
<proteinExistence type="predicted"/>
<feature type="transmembrane region" description="Helical" evidence="20">
    <location>
        <begin position="460"/>
        <end position="479"/>
    </location>
</feature>
<dbReference type="Pfam" id="PF03031">
    <property type="entry name" value="NIF"/>
    <property type="match status" value="1"/>
</dbReference>
<keyword evidence="14 20" id="KW-0472">Membrane</keyword>
<feature type="domain" description="BRCT" evidence="22">
    <location>
        <begin position="1003"/>
        <end position="1095"/>
    </location>
</feature>
<dbReference type="PANTHER" id="PTHR46626:SF1">
    <property type="entry name" value="RETICULON-LIKE PROTEIN B21"/>
    <property type="match status" value="1"/>
</dbReference>
<dbReference type="SMART" id="SM00292">
    <property type="entry name" value="BRCT"/>
    <property type="match status" value="1"/>
</dbReference>
<evidence type="ECO:0000256" key="2">
    <source>
        <dbReference type="ARBA" id="ARBA00001941"/>
    </source>
</evidence>
<sequence>MEVSGRRRSVPAAAAAAGLVNNNNNKPSSVIVAAGSVWESRMKLDEVKGGFKVFNADDDENPEPPPAVTVAATPRRSPRNLATGTVASSGKRKTWKSESFDGPIRLSASADGVKKSPIQGRKLRSEASSEGIARSPVQVSKKGRSEVVGVVSTIQIGKLRSAGNSGKEVENSPVKLESKVGGGVEKSDGETKEEKSVPEKELDESVCQIEKKPSEIEETEESCREFGVCEEKVVSSATVEDDRADGDQDFEEEEEEEEFEEEEETDEEIEKKSFDVKEINVQEHEKPKEKKFEEKKIPIPEQKPTKGVVHRQFHNRAPPPAPPTVNKQTPPVMRRAAAYQNFTKPTPTPVDLVMWRDVSRSAFVFGIGTFTIISSSYTQDLNISFISVMSYLGLVYLAAIFLYRTLISRGIVEGDDGYEDTGSYVVGEGEAICVVKLVLPYLNECLLRIKALFSGDPSTTMKLAVLLFVLARCGGYITIWKMAKLGFFGVFILPKVCSSYSSQLTSYAKFWIRRFRDAWEKCTHKKAVALGIFTLVWNMSSIVARVWAVFMMFVAVRYYQQRVAQDSENWEECDDDNEEEVIVGFGISHKRKRAFVLEIGISVVVELPFFSGEKEERELIYFVNQSSEQEMSLVTDSPVSSSGSDDFADFLDDHLDAESDNEDDNGEAKDEFASSSSSSSSSEDEFEDDDQPVSKRTKISEVEIVQNGDAAEGSASHVIVEQKLEASSSASVSKNECTHPGSFGKMCIVCGAQVEVSGVSFANIHKEILIGNAEVARLRDTDTKSVLCRKKLYLVLDLDHTLLNSTLLSHMVPEEGYLNNQIDSVQDCQNGSLFRLSFMHMMTKLRPYVHTFLKEASQMFEMYIYTMGDKAYALEMAKLLDPKNEYFHAKVISRDDGAQRHQKSLDMVLGEESAVLILDDTENVWPSHRDNLILMERYHFFASSCRQFGFGCNSLSQLKSDESEPEGALAAVLNVLRRVHHIFFNELADQTGRRDVRQVLKTVRKDILKGCRIVFSRVFPSQFPAESHHLWKMAEKLGATCATEVDPSVTHVVAMDPGTKKSRWALENDKFLVLPRWIEGANYLWQRLPEENFPVKSNEPPKSEAKVKDPDA</sequence>
<evidence type="ECO:0000259" key="23">
    <source>
        <dbReference type="PROSITE" id="PS50845"/>
    </source>
</evidence>
<accession>A0AAV0IDD3</accession>
<evidence type="ECO:0000256" key="4">
    <source>
        <dbReference type="ARBA" id="ARBA00004123"/>
    </source>
</evidence>
<dbReference type="InterPro" id="IPR004274">
    <property type="entry name" value="FCP1_dom"/>
</dbReference>
<dbReference type="GO" id="GO:0009651">
    <property type="term" value="P:response to salt stress"/>
    <property type="evidence" value="ECO:0007669"/>
    <property type="project" value="UniProtKB-ARBA"/>
</dbReference>
<comment type="cofactor">
    <cofactor evidence="2">
        <name>Co(2+)</name>
        <dbReference type="ChEBI" id="CHEBI:48828"/>
    </cofactor>
</comment>
<dbReference type="SUPFAM" id="SSF52113">
    <property type="entry name" value="BRCT domain"/>
    <property type="match status" value="1"/>
</dbReference>
<feature type="transmembrane region" description="Helical" evidence="20">
    <location>
        <begin position="383"/>
        <end position="403"/>
    </location>
</feature>
<dbReference type="Proteomes" id="UP001154282">
    <property type="component" value="Unassembled WGS sequence"/>
</dbReference>
<protein>
    <recommendedName>
        <fullName evidence="20">Reticulon-like protein</fullName>
    </recommendedName>
</protein>
<reference evidence="25" key="1">
    <citation type="submission" date="2022-08" db="EMBL/GenBank/DDBJ databases">
        <authorList>
            <person name="Gutierrez-Valencia J."/>
        </authorList>
    </citation>
    <scope>NUCLEOTIDE SEQUENCE</scope>
</reference>
<keyword evidence="6" id="KW-0678">Repressor</keyword>
<comment type="cofactor">
    <cofactor evidence="3">
        <name>Mg(2+)</name>
        <dbReference type="ChEBI" id="CHEBI:18420"/>
    </cofactor>
</comment>
<keyword evidence="15" id="KW-0804">Transcription</keyword>
<dbReference type="PROSITE" id="PS50845">
    <property type="entry name" value="RETICULON"/>
    <property type="match status" value="1"/>
</dbReference>
<dbReference type="Pfam" id="PF02453">
    <property type="entry name" value="Reticulon"/>
    <property type="match status" value="1"/>
</dbReference>
<feature type="compositionally biased region" description="Acidic residues" evidence="21">
    <location>
        <begin position="242"/>
        <end position="268"/>
    </location>
</feature>
<dbReference type="InterPro" id="IPR044647">
    <property type="entry name" value="RTNLB17/18/21"/>
</dbReference>
<comment type="caution">
    <text evidence="25">The sequence shown here is derived from an EMBL/GenBank/DDBJ whole genome shotgun (WGS) entry which is preliminary data.</text>
</comment>
<evidence type="ECO:0000313" key="26">
    <source>
        <dbReference type="Proteomes" id="UP001154282"/>
    </source>
</evidence>
<evidence type="ECO:0000256" key="18">
    <source>
        <dbReference type="ARBA" id="ARBA00048336"/>
    </source>
</evidence>
<evidence type="ECO:0000256" key="12">
    <source>
        <dbReference type="ARBA" id="ARBA00022989"/>
    </source>
</evidence>
<dbReference type="InterPro" id="IPR036412">
    <property type="entry name" value="HAD-like_sf"/>
</dbReference>
<keyword evidence="7 20" id="KW-0812">Transmembrane</keyword>
<feature type="compositionally biased region" description="Basic and acidic residues" evidence="21">
    <location>
        <begin position="209"/>
        <end position="233"/>
    </location>
</feature>
<keyword evidence="26" id="KW-1185">Reference proteome</keyword>
<dbReference type="CDD" id="cd17729">
    <property type="entry name" value="BRCT_CTDP1"/>
    <property type="match status" value="1"/>
</dbReference>
<dbReference type="GO" id="GO:0046872">
    <property type="term" value="F:metal ion binding"/>
    <property type="evidence" value="ECO:0007669"/>
    <property type="project" value="UniProtKB-KW"/>
</dbReference>
<feature type="compositionally biased region" description="Basic and acidic residues" evidence="21">
    <location>
        <begin position="185"/>
        <end position="200"/>
    </location>
</feature>
<evidence type="ECO:0000256" key="8">
    <source>
        <dbReference type="ARBA" id="ARBA00022723"/>
    </source>
</evidence>
<organism evidence="25 26">
    <name type="scientific">Linum tenue</name>
    <dbReference type="NCBI Taxonomy" id="586396"/>
    <lineage>
        <taxon>Eukaryota</taxon>
        <taxon>Viridiplantae</taxon>
        <taxon>Streptophyta</taxon>
        <taxon>Embryophyta</taxon>
        <taxon>Tracheophyta</taxon>
        <taxon>Spermatophyta</taxon>
        <taxon>Magnoliopsida</taxon>
        <taxon>eudicotyledons</taxon>
        <taxon>Gunneridae</taxon>
        <taxon>Pentapetalae</taxon>
        <taxon>rosids</taxon>
        <taxon>fabids</taxon>
        <taxon>Malpighiales</taxon>
        <taxon>Linaceae</taxon>
        <taxon>Linum</taxon>
    </lineage>
</organism>
<comment type="subcellular location">
    <subcellularLocation>
        <location evidence="5 20">Endoplasmic reticulum membrane</location>
        <topology evidence="5 20">Multi-pass membrane protein</topology>
    </subcellularLocation>
    <subcellularLocation>
        <location evidence="4">Nucleus</location>
    </subcellularLocation>
</comment>
<evidence type="ECO:0000256" key="11">
    <source>
        <dbReference type="ARBA" id="ARBA00022884"/>
    </source>
</evidence>
<keyword evidence="16" id="KW-0539">Nucleus</keyword>
<dbReference type="GO" id="GO:0004722">
    <property type="term" value="F:protein serine/threonine phosphatase activity"/>
    <property type="evidence" value="ECO:0007669"/>
    <property type="project" value="UniProtKB-EC"/>
</dbReference>
<comment type="cofactor">
    <cofactor evidence="1">
        <name>Mn(2+)</name>
        <dbReference type="ChEBI" id="CHEBI:29035"/>
    </cofactor>
</comment>
<evidence type="ECO:0000259" key="24">
    <source>
        <dbReference type="PROSITE" id="PS50969"/>
    </source>
</evidence>
<dbReference type="InterPro" id="IPR023214">
    <property type="entry name" value="HAD_sf"/>
</dbReference>
<dbReference type="InterPro" id="IPR036420">
    <property type="entry name" value="BRCT_dom_sf"/>
</dbReference>
<dbReference type="Gene3D" id="3.40.50.1000">
    <property type="entry name" value="HAD superfamily/HAD-like"/>
    <property type="match status" value="1"/>
</dbReference>
<feature type="transmembrane region" description="Helical" evidence="20">
    <location>
        <begin position="528"/>
        <end position="559"/>
    </location>
</feature>
<feature type="region of interest" description="Disordered" evidence="21">
    <location>
        <begin position="656"/>
        <end position="707"/>
    </location>
</feature>
<dbReference type="FunFam" id="3.40.50.1000:FF:000125">
    <property type="entry name" value="RNA polymerase II C-terminal domain phosphatase-like 4"/>
    <property type="match status" value="1"/>
</dbReference>
<evidence type="ECO:0000256" key="20">
    <source>
        <dbReference type="RuleBase" id="RU363132"/>
    </source>
</evidence>
<dbReference type="PROSITE" id="PS50172">
    <property type="entry name" value="BRCT"/>
    <property type="match status" value="1"/>
</dbReference>
<keyword evidence="10 20" id="KW-0256">Endoplasmic reticulum</keyword>
<dbReference type="FunFam" id="3.40.50.10190:FF:000014">
    <property type="entry name" value="RNA polymerase II C-terminal domain phosphatase-like 3"/>
    <property type="match status" value="1"/>
</dbReference>
<evidence type="ECO:0000256" key="5">
    <source>
        <dbReference type="ARBA" id="ARBA00004477"/>
    </source>
</evidence>
<feature type="transmembrane region" description="Helical" evidence="20">
    <location>
        <begin position="485"/>
        <end position="507"/>
    </location>
</feature>
<keyword evidence="13" id="KW-0805">Transcription regulation</keyword>
<evidence type="ECO:0000256" key="14">
    <source>
        <dbReference type="ARBA" id="ARBA00023136"/>
    </source>
</evidence>
<dbReference type="InterPro" id="IPR011947">
    <property type="entry name" value="FCP1_euk"/>
</dbReference>
<dbReference type="AlphaFoldDB" id="A0AAV0IDD3"/>
<evidence type="ECO:0000256" key="9">
    <source>
        <dbReference type="ARBA" id="ARBA00022801"/>
    </source>
</evidence>
<keyword evidence="9" id="KW-0378">Hydrolase</keyword>
<feature type="region of interest" description="Disordered" evidence="21">
    <location>
        <begin position="159"/>
        <end position="277"/>
    </location>
</feature>
<evidence type="ECO:0000313" key="25">
    <source>
        <dbReference type="EMBL" id="CAI0394793.1"/>
    </source>
</evidence>
<comment type="catalytic activity">
    <reaction evidence="18">
        <text>O-phospho-L-threonyl-[protein] + H2O = L-threonyl-[protein] + phosphate</text>
        <dbReference type="Rhea" id="RHEA:47004"/>
        <dbReference type="Rhea" id="RHEA-COMP:11060"/>
        <dbReference type="Rhea" id="RHEA-COMP:11605"/>
        <dbReference type="ChEBI" id="CHEBI:15377"/>
        <dbReference type="ChEBI" id="CHEBI:30013"/>
        <dbReference type="ChEBI" id="CHEBI:43474"/>
        <dbReference type="ChEBI" id="CHEBI:61977"/>
        <dbReference type="EC" id="3.1.3.16"/>
    </reaction>
</comment>
<keyword evidence="11" id="KW-0694">RNA-binding</keyword>
<keyword evidence="8" id="KW-0479">Metal-binding</keyword>
<evidence type="ECO:0000256" key="17">
    <source>
        <dbReference type="ARBA" id="ARBA00047761"/>
    </source>
</evidence>
<dbReference type="NCBIfam" id="TIGR02250">
    <property type="entry name" value="FCP1_euk"/>
    <property type="match status" value="1"/>
</dbReference>
<evidence type="ECO:0000256" key="10">
    <source>
        <dbReference type="ARBA" id="ARBA00022824"/>
    </source>
</evidence>
<dbReference type="Gene3D" id="3.40.50.10190">
    <property type="entry name" value="BRCT domain"/>
    <property type="match status" value="1"/>
</dbReference>
<dbReference type="PANTHER" id="PTHR46626">
    <property type="entry name" value="RETICULON-LIKE PROTEIN B17"/>
    <property type="match status" value="1"/>
</dbReference>
<feature type="compositionally biased region" description="Basic and acidic residues" evidence="21">
    <location>
        <begin position="1099"/>
        <end position="1112"/>
    </location>
</feature>
<keyword evidence="12 20" id="KW-1133">Transmembrane helix</keyword>
<evidence type="ECO:0000256" key="1">
    <source>
        <dbReference type="ARBA" id="ARBA00001936"/>
    </source>
</evidence>
<feature type="region of interest" description="Disordered" evidence="21">
    <location>
        <begin position="1093"/>
        <end position="1112"/>
    </location>
</feature>
<evidence type="ECO:0000256" key="7">
    <source>
        <dbReference type="ARBA" id="ARBA00022692"/>
    </source>
</evidence>
<evidence type="ECO:0000256" key="21">
    <source>
        <dbReference type="SAM" id="MobiDB-lite"/>
    </source>
</evidence>
<feature type="domain" description="FCP1 homology" evidence="24">
    <location>
        <begin position="787"/>
        <end position="961"/>
    </location>
</feature>
<gene>
    <name evidence="25" type="ORF">LITE_LOCUS8449</name>
</gene>
<name>A0AAV0IDD3_9ROSI</name>
<dbReference type="CDD" id="cd07521">
    <property type="entry name" value="HAD_FCP1-like"/>
    <property type="match status" value="1"/>
</dbReference>
<dbReference type="Pfam" id="PF00533">
    <property type="entry name" value="BRCT"/>
    <property type="match status" value="1"/>
</dbReference>
<dbReference type="InterPro" id="IPR001357">
    <property type="entry name" value="BRCT_dom"/>
</dbReference>
<dbReference type="EMBL" id="CAMGYJ010000003">
    <property type="protein sequence ID" value="CAI0394793.1"/>
    <property type="molecule type" value="Genomic_DNA"/>
</dbReference>
<evidence type="ECO:0000256" key="16">
    <source>
        <dbReference type="ARBA" id="ARBA00023242"/>
    </source>
</evidence>
<dbReference type="SUPFAM" id="SSF56784">
    <property type="entry name" value="HAD-like"/>
    <property type="match status" value="1"/>
</dbReference>
<evidence type="ECO:0000259" key="22">
    <source>
        <dbReference type="PROSITE" id="PS50172"/>
    </source>
</evidence>
<dbReference type="SMART" id="SM00577">
    <property type="entry name" value="CPDc"/>
    <property type="match status" value="1"/>
</dbReference>
<dbReference type="GO" id="GO:0005789">
    <property type="term" value="C:endoplasmic reticulum membrane"/>
    <property type="evidence" value="ECO:0007669"/>
    <property type="project" value="UniProtKB-SubCell"/>
</dbReference>
<evidence type="ECO:0000256" key="13">
    <source>
        <dbReference type="ARBA" id="ARBA00023015"/>
    </source>
</evidence>
<dbReference type="GO" id="GO:0003723">
    <property type="term" value="F:RNA binding"/>
    <property type="evidence" value="ECO:0007669"/>
    <property type="project" value="UniProtKB-KW"/>
</dbReference>
<evidence type="ECO:0000256" key="15">
    <source>
        <dbReference type="ARBA" id="ARBA00023163"/>
    </source>
</evidence>
<evidence type="ECO:0000256" key="6">
    <source>
        <dbReference type="ARBA" id="ARBA00022491"/>
    </source>
</evidence>
<dbReference type="PROSITE" id="PS50969">
    <property type="entry name" value="FCP1"/>
    <property type="match status" value="1"/>
</dbReference>
<evidence type="ECO:0000256" key="3">
    <source>
        <dbReference type="ARBA" id="ARBA00001946"/>
    </source>
</evidence>
<feature type="region of interest" description="Disordered" evidence="21">
    <location>
        <begin position="54"/>
        <end position="144"/>
    </location>
</feature>
<comment type="catalytic activity">
    <reaction evidence="17">
        <text>O-phospho-L-seryl-[protein] + H2O = L-seryl-[protein] + phosphate</text>
        <dbReference type="Rhea" id="RHEA:20629"/>
        <dbReference type="Rhea" id="RHEA-COMP:9863"/>
        <dbReference type="Rhea" id="RHEA-COMP:11604"/>
        <dbReference type="ChEBI" id="CHEBI:15377"/>
        <dbReference type="ChEBI" id="CHEBI:29999"/>
        <dbReference type="ChEBI" id="CHEBI:43474"/>
        <dbReference type="ChEBI" id="CHEBI:83421"/>
        <dbReference type="EC" id="3.1.3.16"/>
    </reaction>
</comment>
<feature type="compositionally biased region" description="Acidic residues" evidence="21">
    <location>
        <begin position="682"/>
        <end position="691"/>
    </location>
</feature>
<comment type="subunit">
    <text evidence="19">Interacts with RAP74.</text>
</comment>
<feature type="domain" description="Reticulon" evidence="23">
    <location>
        <begin position="349"/>
        <end position="521"/>
    </location>
</feature>